<dbReference type="CDD" id="cd00075">
    <property type="entry name" value="HATPase"/>
    <property type="match status" value="1"/>
</dbReference>
<dbReference type="PANTHER" id="PTHR44936">
    <property type="entry name" value="SENSOR PROTEIN CREC"/>
    <property type="match status" value="1"/>
</dbReference>
<dbReference type="InterPro" id="IPR050980">
    <property type="entry name" value="2C_sensor_his_kinase"/>
</dbReference>
<keyword evidence="10" id="KW-1185">Reference proteome</keyword>
<dbReference type="EMBL" id="BAAADD010000009">
    <property type="protein sequence ID" value="GAA0582641.1"/>
    <property type="molecule type" value="Genomic_DNA"/>
</dbReference>
<evidence type="ECO:0000313" key="10">
    <source>
        <dbReference type="Proteomes" id="UP001499951"/>
    </source>
</evidence>
<evidence type="ECO:0000256" key="3">
    <source>
        <dbReference type="ARBA" id="ARBA00022679"/>
    </source>
</evidence>
<dbReference type="InterPro" id="IPR005467">
    <property type="entry name" value="His_kinase_dom"/>
</dbReference>
<keyword evidence="7" id="KW-1133">Transmembrane helix</keyword>
<accession>A0ABP3Q8I7</accession>
<evidence type="ECO:0000256" key="2">
    <source>
        <dbReference type="ARBA" id="ARBA00012438"/>
    </source>
</evidence>
<evidence type="ECO:0000256" key="6">
    <source>
        <dbReference type="ARBA" id="ARBA00022840"/>
    </source>
</evidence>
<dbReference type="EC" id="2.7.13.3" evidence="2"/>
<proteinExistence type="predicted"/>
<sequence>MAHSLSGRLLLLTMLYVLASMALIFLPAMGIEERDILGDHILSAEMSILPFTTPNQDWPDDLRQNLLKHADADEVLLRRQYQRDYFQIGAPHSWIDRTIDLRRERLWRDIVNALDCLINGGHRTLHVIAPSRIKDASTISIILSEAPIRAGLMRYARQVMAAAAFISGLTGALVFLSLYYFAVRPMRRITRAMSDFHENPEDASRIIVPSPRPDEIGIAERELAAMQADLYSFLRQKEKLAAVGAAVSRIQHDLRNILANAQLACDRVAASGDPEVQRLTPRLMTAIDRAIGLATTTLKYGRTHDLPPAPADFPLRALIEEAAAAAMEGHAGDCRFENAIDESAMVHADRDQLFRIVLNLLRNACEACGGKGAVRVQAACADGALAIDIADSGCGIPPIIGVKLFQPFVSAGRPGGTGLGLAIARDLARGHGGDLTLVSTGPQGTVFRITLPA</sequence>
<evidence type="ECO:0000256" key="5">
    <source>
        <dbReference type="ARBA" id="ARBA00022777"/>
    </source>
</evidence>
<dbReference type="SMART" id="SM00387">
    <property type="entry name" value="HATPase_c"/>
    <property type="match status" value="1"/>
</dbReference>
<dbReference type="InterPro" id="IPR036890">
    <property type="entry name" value="HATPase_C_sf"/>
</dbReference>
<dbReference type="PROSITE" id="PS50109">
    <property type="entry name" value="HIS_KIN"/>
    <property type="match status" value="1"/>
</dbReference>
<dbReference type="Gene3D" id="3.30.565.10">
    <property type="entry name" value="Histidine kinase-like ATPase, C-terminal domain"/>
    <property type="match status" value="1"/>
</dbReference>
<protein>
    <recommendedName>
        <fullName evidence="2">histidine kinase</fullName>
        <ecNumber evidence="2">2.7.13.3</ecNumber>
    </recommendedName>
</protein>
<keyword evidence="4" id="KW-0547">Nucleotide-binding</keyword>
<name>A0ABP3Q8I7_9PROT</name>
<comment type="caution">
    <text evidence="9">The sequence shown here is derived from an EMBL/GenBank/DDBJ whole genome shotgun (WGS) entry which is preliminary data.</text>
</comment>
<dbReference type="GO" id="GO:0016301">
    <property type="term" value="F:kinase activity"/>
    <property type="evidence" value="ECO:0007669"/>
    <property type="project" value="UniProtKB-KW"/>
</dbReference>
<evidence type="ECO:0000259" key="8">
    <source>
        <dbReference type="PROSITE" id="PS50109"/>
    </source>
</evidence>
<gene>
    <name evidence="9" type="ORF">GCM10008942_34470</name>
</gene>
<keyword evidence="7" id="KW-0812">Transmembrane</keyword>
<dbReference type="PANTHER" id="PTHR44936:SF10">
    <property type="entry name" value="SENSOR PROTEIN RSTB"/>
    <property type="match status" value="1"/>
</dbReference>
<dbReference type="Gene3D" id="1.10.287.130">
    <property type="match status" value="1"/>
</dbReference>
<keyword evidence="3" id="KW-0808">Transferase</keyword>
<organism evidence="9 10">
    <name type="scientific">Rhizomicrobium electricum</name>
    <dbReference type="NCBI Taxonomy" id="480070"/>
    <lineage>
        <taxon>Bacteria</taxon>
        <taxon>Pseudomonadati</taxon>
        <taxon>Pseudomonadota</taxon>
        <taxon>Alphaproteobacteria</taxon>
        <taxon>Micropepsales</taxon>
        <taxon>Micropepsaceae</taxon>
        <taxon>Rhizomicrobium</taxon>
    </lineage>
</organism>
<reference evidence="10" key="1">
    <citation type="journal article" date="2019" name="Int. J. Syst. Evol. Microbiol.">
        <title>The Global Catalogue of Microorganisms (GCM) 10K type strain sequencing project: providing services to taxonomists for standard genome sequencing and annotation.</title>
        <authorList>
            <consortium name="The Broad Institute Genomics Platform"/>
            <consortium name="The Broad Institute Genome Sequencing Center for Infectious Disease"/>
            <person name="Wu L."/>
            <person name="Ma J."/>
        </authorList>
    </citation>
    <scope>NUCLEOTIDE SEQUENCE [LARGE SCALE GENOMIC DNA]</scope>
    <source>
        <strain evidence="10">JCM 15089</strain>
    </source>
</reference>
<feature type="domain" description="Histidine kinase" evidence="8">
    <location>
        <begin position="249"/>
        <end position="453"/>
    </location>
</feature>
<keyword evidence="7" id="KW-0472">Membrane</keyword>
<evidence type="ECO:0000256" key="7">
    <source>
        <dbReference type="SAM" id="Phobius"/>
    </source>
</evidence>
<evidence type="ECO:0000313" key="9">
    <source>
        <dbReference type="EMBL" id="GAA0582641.1"/>
    </source>
</evidence>
<dbReference type="PRINTS" id="PR00344">
    <property type="entry name" value="BCTRLSENSOR"/>
</dbReference>
<feature type="transmembrane region" description="Helical" evidence="7">
    <location>
        <begin position="159"/>
        <end position="182"/>
    </location>
</feature>
<comment type="catalytic activity">
    <reaction evidence="1">
        <text>ATP + protein L-histidine = ADP + protein N-phospho-L-histidine.</text>
        <dbReference type="EC" id="2.7.13.3"/>
    </reaction>
</comment>
<dbReference type="SUPFAM" id="SSF55874">
    <property type="entry name" value="ATPase domain of HSP90 chaperone/DNA topoisomerase II/histidine kinase"/>
    <property type="match status" value="1"/>
</dbReference>
<dbReference type="InterPro" id="IPR003594">
    <property type="entry name" value="HATPase_dom"/>
</dbReference>
<evidence type="ECO:0000256" key="1">
    <source>
        <dbReference type="ARBA" id="ARBA00000085"/>
    </source>
</evidence>
<keyword evidence="5 9" id="KW-0418">Kinase</keyword>
<dbReference type="Pfam" id="PF02518">
    <property type="entry name" value="HATPase_c"/>
    <property type="match status" value="1"/>
</dbReference>
<dbReference type="Proteomes" id="UP001499951">
    <property type="component" value="Unassembled WGS sequence"/>
</dbReference>
<feature type="transmembrane region" description="Helical" evidence="7">
    <location>
        <begin position="6"/>
        <end position="26"/>
    </location>
</feature>
<evidence type="ECO:0000256" key="4">
    <source>
        <dbReference type="ARBA" id="ARBA00022741"/>
    </source>
</evidence>
<dbReference type="InterPro" id="IPR004358">
    <property type="entry name" value="Sig_transdc_His_kin-like_C"/>
</dbReference>
<keyword evidence="6" id="KW-0067">ATP-binding</keyword>